<evidence type="ECO:0000313" key="2">
    <source>
        <dbReference type="Proteomes" id="UP000006882"/>
    </source>
</evidence>
<gene>
    <name evidence="1" type="ORF">PRUPE_4G158500</name>
</gene>
<dbReference type="Proteomes" id="UP000006882">
    <property type="component" value="Chromosome G4"/>
</dbReference>
<keyword evidence="2" id="KW-1185">Reference proteome</keyword>
<evidence type="ECO:0000313" key="1">
    <source>
        <dbReference type="EMBL" id="ONI12350.1"/>
    </source>
</evidence>
<name>A0A251PMQ2_PRUPE</name>
<organism evidence="1 2">
    <name type="scientific">Prunus persica</name>
    <name type="common">Peach</name>
    <name type="synonym">Amygdalus persica</name>
    <dbReference type="NCBI Taxonomy" id="3760"/>
    <lineage>
        <taxon>Eukaryota</taxon>
        <taxon>Viridiplantae</taxon>
        <taxon>Streptophyta</taxon>
        <taxon>Embryophyta</taxon>
        <taxon>Tracheophyta</taxon>
        <taxon>Spermatophyta</taxon>
        <taxon>Magnoliopsida</taxon>
        <taxon>eudicotyledons</taxon>
        <taxon>Gunneridae</taxon>
        <taxon>Pentapetalae</taxon>
        <taxon>rosids</taxon>
        <taxon>fabids</taxon>
        <taxon>Rosales</taxon>
        <taxon>Rosaceae</taxon>
        <taxon>Amygdaloideae</taxon>
        <taxon>Amygdaleae</taxon>
        <taxon>Prunus</taxon>
    </lineage>
</organism>
<accession>A0A251PMQ2</accession>
<proteinExistence type="predicted"/>
<sequence length="76" mass="8822">MIHKSKVLFTLTNVACVRGGHSNWRIENPSRTKPEKNRVDHKVNNWSKIKPDRFGPISNPVPCVQKLYRAKPNWSN</sequence>
<dbReference type="EMBL" id="CM007654">
    <property type="protein sequence ID" value="ONI12350.1"/>
    <property type="molecule type" value="Genomic_DNA"/>
</dbReference>
<reference evidence="1 2" key="1">
    <citation type="journal article" date="2013" name="Nat. Genet.">
        <title>The high-quality draft genome of peach (Prunus persica) identifies unique patterns of genetic diversity, domestication and genome evolution.</title>
        <authorList>
            <consortium name="International Peach Genome Initiative"/>
            <person name="Verde I."/>
            <person name="Abbott A.G."/>
            <person name="Scalabrin S."/>
            <person name="Jung S."/>
            <person name="Shu S."/>
            <person name="Marroni F."/>
            <person name="Zhebentyayeva T."/>
            <person name="Dettori M.T."/>
            <person name="Grimwood J."/>
            <person name="Cattonaro F."/>
            <person name="Zuccolo A."/>
            <person name="Rossini L."/>
            <person name="Jenkins J."/>
            <person name="Vendramin E."/>
            <person name="Meisel L.A."/>
            <person name="Decroocq V."/>
            <person name="Sosinski B."/>
            <person name="Prochnik S."/>
            <person name="Mitros T."/>
            <person name="Policriti A."/>
            <person name="Cipriani G."/>
            <person name="Dondini L."/>
            <person name="Ficklin S."/>
            <person name="Goodstein D.M."/>
            <person name="Xuan P."/>
            <person name="Del Fabbro C."/>
            <person name="Aramini V."/>
            <person name="Copetti D."/>
            <person name="Gonzalez S."/>
            <person name="Horner D.S."/>
            <person name="Falchi R."/>
            <person name="Lucas S."/>
            <person name="Mica E."/>
            <person name="Maldonado J."/>
            <person name="Lazzari B."/>
            <person name="Bielenberg D."/>
            <person name="Pirona R."/>
            <person name="Miculan M."/>
            <person name="Barakat A."/>
            <person name="Testolin R."/>
            <person name="Stella A."/>
            <person name="Tartarini S."/>
            <person name="Tonutti P."/>
            <person name="Arus P."/>
            <person name="Orellana A."/>
            <person name="Wells C."/>
            <person name="Main D."/>
            <person name="Vizzotto G."/>
            <person name="Silva H."/>
            <person name="Salamini F."/>
            <person name="Schmutz J."/>
            <person name="Morgante M."/>
            <person name="Rokhsar D.S."/>
        </authorList>
    </citation>
    <scope>NUCLEOTIDE SEQUENCE [LARGE SCALE GENOMIC DNA]</scope>
    <source>
        <strain evidence="2">cv. Nemared</strain>
    </source>
</reference>
<dbReference type="Gramene" id="ONI12350">
    <property type="protein sequence ID" value="ONI12350"/>
    <property type="gene ID" value="PRUPE_4G158500"/>
</dbReference>
<protein>
    <submittedName>
        <fullName evidence="1">Uncharacterized protein</fullName>
    </submittedName>
</protein>
<dbReference type="AlphaFoldDB" id="A0A251PMQ2"/>